<dbReference type="GeneID" id="100491395"/>
<evidence type="ECO:0000256" key="10">
    <source>
        <dbReference type="ARBA" id="ARBA00023136"/>
    </source>
</evidence>
<evidence type="ECO:0000256" key="12">
    <source>
        <dbReference type="SAM" id="Phobius"/>
    </source>
</evidence>
<keyword evidence="4 12" id="KW-0812">Transmembrane</keyword>
<keyword evidence="13" id="KW-1185">Reference proteome</keyword>
<name>A0A8J0QPY5_XENTR</name>
<dbReference type="InterPro" id="IPR036539">
    <property type="entry name" value="Cyt_c_oxidase_su7a_sf"/>
</dbReference>
<dbReference type="CDD" id="cd00928">
    <property type="entry name" value="Cyt_c_Oxidase_VIIa"/>
    <property type="match status" value="1"/>
</dbReference>
<evidence type="ECO:0000256" key="2">
    <source>
        <dbReference type="ARBA" id="ARBA00004673"/>
    </source>
</evidence>
<dbReference type="Pfam" id="PF02238">
    <property type="entry name" value="COX7a"/>
    <property type="match status" value="1"/>
</dbReference>
<proteinExistence type="inferred from homology"/>
<dbReference type="OrthoDB" id="5966508at2759"/>
<evidence type="ECO:0000256" key="6">
    <source>
        <dbReference type="ARBA" id="ARBA00022946"/>
    </source>
</evidence>
<dbReference type="GO" id="GO:1902600">
    <property type="term" value="P:proton transmembrane transport"/>
    <property type="evidence" value="ECO:0007669"/>
    <property type="project" value="GOC"/>
</dbReference>
<dbReference type="PANTHER" id="PTHR10510">
    <property type="entry name" value="CYTOCHROME C OXIDASE POLYPEPTIDE 7A"/>
    <property type="match status" value="1"/>
</dbReference>
<keyword evidence="5" id="KW-0999">Mitochondrion inner membrane</keyword>
<keyword evidence="7 12" id="KW-1133">Transmembrane helix</keyword>
<dbReference type="GO" id="GO:0031966">
    <property type="term" value="C:mitochondrial membrane"/>
    <property type="evidence" value="ECO:0000318"/>
    <property type="project" value="GO_Central"/>
</dbReference>
<dbReference type="GO" id="GO:0045277">
    <property type="term" value="C:respiratory chain complex IV"/>
    <property type="evidence" value="ECO:0007669"/>
    <property type="project" value="InterPro"/>
</dbReference>
<feature type="transmembrane region" description="Helical" evidence="12">
    <location>
        <begin position="52"/>
        <end position="73"/>
    </location>
</feature>
<dbReference type="GO" id="GO:0006123">
    <property type="term" value="P:mitochondrial electron transport, cytochrome c to oxygen"/>
    <property type="evidence" value="ECO:0007669"/>
    <property type="project" value="InterPro"/>
</dbReference>
<evidence type="ECO:0000313" key="15">
    <source>
        <dbReference type="Xenbase" id="XB-GENE-6462310"/>
    </source>
</evidence>
<dbReference type="OMA" id="VYCLGWA"/>
<evidence type="ECO:0000256" key="7">
    <source>
        <dbReference type="ARBA" id="ARBA00022989"/>
    </source>
</evidence>
<dbReference type="GO" id="GO:0006119">
    <property type="term" value="P:oxidative phosphorylation"/>
    <property type="evidence" value="ECO:0000318"/>
    <property type="project" value="GO_Central"/>
</dbReference>
<protein>
    <recommendedName>
        <fullName evidence="11">Cytochrome c oxidase subunit 7A1, mitochondrial</fullName>
    </recommendedName>
</protein>
<comment type="similarity">
    <text evidence="3">Belongs to the cytochrome c oxidase VIIa family.</text>
</comment>
<comment type="pathway">
    <text evidence="2">Energy metabolism; oxidative phosphorylation.</text>
</comment>
<dbReference type="GO" id="GO:0098803">
    <property type="term" value="C:respiratory chain complex"/>
    <property type="evidence" value="ECO:0000318"/>
    <property type="project" value="GO_Central"/>
</dbReference>
<evidence type="ECO:0000256" key="11">
    <source>
        <dbReference type="ARBA" id="ARBA00040382"/>
    </source>
</evidence>
<organism evidence="13 14">
    <name type="scientific">Xenopus tropicalis</name>
    <name type="common">Western clawed frog</name>
    <name type="synonym">Silurana tropicalis</name>
    <dbReference type="NCBI Taxonomy" id="8364"/>
    <lineage>
        <taxon>Eukaryota</taxon>
        <taxon>Metazoa</taxon>
        <taxon>Chordata</taxon>
        <taxon>Craniata</taxon>
        <taxon>Vertebrata</taxon>
        <taxon>Euteleostomi</taxon>
        <taxon>Amphibia</taxon>
        <taxon>Batrachia</taxon>
        <taxon>Anura</taxon>
        <taxon>Pipoidea</taxon>
        <taxon>Pipidae</taxon>
        <taxon>Xenopodinae</taxon>
        <taxon>Xenopus</taxon>
        <taxon>Silurana</taxon>
    </lineage>
</organism>
<dbReference type="CTD" id="1346"/>
<evidence type="ECO:0000256" key="8">
    <source>
        <dbReference type="ARBA" id="ARBA00023002"/>
    </source>
</evidence>
<dbReference type="AGR" id="Xenbase:XB-GENE-6462310"/>
<evidence type="ECO:0000256" key="9">
    <source>
        <dbReference type="ARBA" id="ARBA00023128"/>
    </source>
</evidence>
<keyword evidence="6" id="KW-0809">Transit peptide</keyword>
<keyword evidence="10 12" id="KW-0472">Membrane</keyword>
<accession>A0A8J0QPY5</accession>
<dbReference type="FunFam" id="4.10.91.10:FF:000001">
    <property type="entry name" value="Cytochrome c oxidase subunit 7A1, mitochondrial"/>
    <property type="match status" value="1"/>
</dbReference>
<evidence type="ECO:0000256" key="4">
    <source>
        <dbReference type="ARBA" id="ARBA00022692"/>
    </source>
</evidence>
<dbReference type="Xenbase" id="XB-GENE-6462310">
    <property type="gene designation" value="cox7a1"/>
</dbReference>
<sequence length="82" mass="9237">MRNYRVLGQQLLRTFSSSSRNQVQNRVLEKQKIFQANNDLPVHLKGGSGDAILYRITMAISIAGTCLSIFQLFKAAQPKKVK</sequence>
<dbReference type="GO" id="GO:0016491">
    <property type="term" value="F:oxidoreductase activity"/>
    <property type="evidence" value="ECO:0007669"/>
    <property type="project" value="UniProtKB-KW"/>
</dbReference>
<dbReference type="Gene3D" id="4.10.91.10">
    <property type="entry name" value="Cytochrome c oxidase, subunit VIIa"/>
    <property type="match status" value="1"/>
</dbReference>
<reference evidence="14" key="1">
    <citation type="submission" date="2025-08" db="UniProtKB">
        <authorList>
            <consortium name="RefSeq"/>
        </authorList>
    </citation>
    <scope>IDENTIFICATION</scope>
    <source>
        <strain evidence="14">Nigerian</strain>
        <tissue evidence="14">Liver and blood</tissue>
    </source>
</reference>
<dbReference type="PANTHER" id="PTHR10510:SF5">
    <property type="entry name" value="CYTOCHROME C OXIDASE SUBUNIT 7A1, MITOCHONDRIAL"/>
    <property type="match status" value="1"/>
</dbReference>
<keyword evidence="9" id="KW-0496">Mitochondrion</keyword>
<dbReference type="GO" id="GO:0005743">
    <property type="term" value="C:mitochondrial inner membrane"/>
    <property type="evidence" value="ECO:0007669"/>
    <property type="project" value="UniProtKB-SubCell"/>
</dbReference>
<dbReference type="Proteomes" id="UP000008143">
    <property type="component" value="Chromosome 8"/>
</dbReference>
<dbReference type="RefSeq" id="XP_002938632.1">
    <property type="nucleotide sequence ID" value="XM_002938586.5"/>
</dbReference>
<evidence type="ECO:0000256" key="1">
    <source>
        <dbReference type="ARBA" id="ARBA00004434"/>
    </source>
</evidence>
<dbReference type="AlphaFoldDB" id="A0A8J0QPY5"/>
<evidence type="ECO:0000256" key="3">
    <source>
        <dbReference type="ARBA" id="ARBA00009331"/>
    </source>
</evidence>
<dbReference type="InterPro" id="IPR003177">
    <property type="entry name" value="Cytc_oxidase_su7a_met"/>
</dbReference>
<dbReference type="SUPFAM" id="SSF81419">
    <property type="entry name" value="Mitochondrial cytochrome c oxidase subunit VIIa"/>
    <property type="match status" value="1"/>
</dbReference>
<evidence type="ECO:0000313" key="14">
    <source>
        <dbReference type="RefSeq" id="XP_002938632.1"/>
    </source>
</evidence>
<gene>
    <name evidence="14 15" type="primary">cox7a1</name>
</gene>
<dbReference type="KEGG" id="xtr:100491395"/>
<comment type="subcellular location">
    <subcellularLocation>
        <location evidence="1">Mitochondrion inner membrane</location>
        <topology evidence="1">Single-pass membrane protein</topology>
    </subcellularLocation>
</comment>
<dbReference type="InterPro" id="IPR039297">
    <property type="entry name" value="COX7a"/>
</dbReference>
<keyword evidence="8" id="KW-0560">Oxidoreductase</keyword>
<evidence type="ECO:0000313" key="13">
    <source>
        <dbReference type="Proteomes" id="UP000008143"/>
    </source>
</evidence>
<evidence type="ECO:0000256" key="5">
    <source>
        <dbReference type="ARBA" id="ARBA00022792"/>
    </source>
</evidence>